<dbReference type="EMBL" id="SMOL01000240">
    <property type="protein sequence ID" value="KAB2621127.1"/>
    <property type="molecule type" value="Genomic_DNA"/>
</dbReference>
<sequence>MMVVRLCGGSKGSNSTPRRSWRLKTKLRLLKFVSPIKLLAKLHNGYVDVMIRMAEKAAVWEGLPRRR</sequence>
<dbReference type="OrthoDB" id="764584at2759"/>
<keyword evidence="2" id="KW-1185">Reference proteome</keyword>
<protein>
    <submittedName>
        <fullName evidence="1">Uncharacterized protein</fullName>
    </submittedName>
</protein>
<accession>A0A5N5H1E9</accession>
<dbReference type="Proteomes" id="UP000327157">
    <property type="component" value="Unassembled WGS sequence"/>
</dbReference>
<comment type="caution">
    <text evidence="1">The sequence shown here is derived from an EMBL/GenBank/DDBJ whole genome shotgun (WGS) entry which is preliminary data.</text>
</comment>
<gene>
    <name evidence="1" type="ORF">D8674_037373</name>
</gene>
<evidence type="ECO:0000313" key="2">
    <source>
        <dbReference type="Proteomes" id="UP000327157"/>
    </source>
</evidence>
<evidence type="ECO:0000313" key="1">
    <source>
        <dbReference type="EMBL" id="KAB2621127.1"/>
    </source>
</evidence>
<dbReference type="AlphaFoldDB" id="A0A5N5H1E9"/>
<proteinExistence type="predicted"/>
<reference evidence="1 2" key="1">
    <citation type="submission" date="2019-09" db="EMBL/GenBank/DDBJ databases">
        <authorList>
            <person name="Ou C."/>
        </authorList>
    </citation>
    <scope>NUCLEOTIDE SEQUENCE [LARGE SCALE GENOMIC DNA]</scope>
    <source>
        <strain evidence="1">S2</strain>
        <tissue evidence="1">Leaf</tissue>
    </source>
</reference>
<organism evidence="1 2">
    <name type="scientific">Pyrus ussuriensis x Pyrus communis</name>
    <dbReference type="NCBI Taxonomy" id="2448454"/>
    <lineage>
        <taxon>Eukaryota</taxon>
        <taxon>Viridiplantae</taxon>
        <taxon>Streptophyta</taxon>
        <taxon>Embryophyta</taxon>
        <taxon>Tracheophyta</taxon>
        <taxon>Spermatophyta</taxon>
        <taxon>Magnoliopsida</taxon>
        <taxon>eudicotyledons</taxon>
        <taxon>Gunneridae</taxon>
        <taxon>Pentapetalae</taxon>
        <taxon>rosids</taxon>
        <taxon>fabids</taxon>
        <taxon>Rosales</taxon>
        <taxon>Rosaceae</taxon>
        <taxon>Amygdaloideae</taxon>
        <taxon>Maleae</taxon>
        <taxon>Pyrus</taxon>
    </lineage>
</organism>
<name>A0A5N5H1E9_9ROSA</name>
<reference evidence="1 2" key="2">
    <citation type="submission" date="2019-11" db="EMBL/GenBank/DDBJ databases">
        <title>A de novo genome assembly of a pear dwarfing rootstock.</title>
        <authorList>
            <person name="Wang F."/>
            <person name="Wang J."/>
            <person name="Li S."/>
            <person name="Zhang Y."/>
            <person name="Fang M."/>
            <person name="Ma L."/>
            <person name="Zhao Y."/>
            <person name="Jiang S."/>
        </authorList>
    </citation>
    <scope>NUCLEOTIDE SEQUENCE [LARGE SCALE GENOMIC DNA]</scope>
    <source>
        <strain evidence="1">S2</strain>
        <tissue evidence="1">Leaf</tissue>
    </source>
</reference>